<dbReference type="PANTHER" id="PTHR13234:SF71">
    <property type="entry name" value="GAMMA-INTERFERON-INDUCIBLE LYSOSOMAL THIOL REDUCTASE-LIKE PROTEIN"/>
    <property type="match status" value="1"/>
</dbReference>
<keyword evidence="2" id="KW-0325">Glycoprotein</keyword>
<evidence type="ECO:0000313" key="5">
    <source>
        <dbReference type="RefSeq" id="XP_028152575.1"/>
    </source>
</evidence>
<dbReference type="AlphaFoldDB" id="A0A6P7H9I7"/>
<comment type="similarity">
    <text evidence="1">Belongs to the GILT family.</text>
</comment>
<keyword evidence="4" id="KW-1185">Reference proteome</keyword>
<dbReference type="RefSeq" id="XP_028152575.1">
    <property type="nucleotide sequence ID" value="XM_028296774.1"/>
</dbReference>
<gene>
    <name evidence="5" type="primary">LOC114345972</name>
</gene>
<dbReference type="InterPro" id="IPR004911">
    <property type="entry name" value="Interferon-induced_GILT"/>
</dbReference>
<dbReference type="Proteomes" id="UP001652700">
    <property type="component" value="Unplaced"/>
</dbReference>
<sequence length="231" mass="26684">MAIMSIKYTKLIAILFVMIITLKSLEYFIKYQEENKHKEEKDEELERVKISIHYEALCPDSRFFVVYQLLPIFKRLKNNIDLDFIPYGKAKTIETAGKIEFECQHDVTECFANKIHACAISTLKNPERLINYISCLLKQYLSPPEEAGELCAKEQNINFTPILDCANSNHGSILLKHYGERTNALRPRVKFIPTIQFNGSQSIVNQALILKDFKKAFCSMLRVKPKLCLNS</sequence>
<organism evidence="5">
    <name type="scientific">Diabrotica virgifera virgifera</name>
    <name type="common">western corn rootworm</name>
    <dbReference type="NCBI Taxonomy" id="50390"/>
    <lineage>
        <taxon>Eukaryota</taxon>
        <taxon>Metazoa</taxon>
        <taxon>Ecdysozoa</taxon>
        <taxon>Arthropoda</taxon>
        <taxon>Hexapoda</taxon>
        <taxon>Insecta</taxon>
        <taxon>Pterygota</taxon>
        <taxon>Neoptera</taxon>
        <taxon>Endopterygota</taxon>
        <taxon>Coleoptera</taxon>
        <taxon>Polyphaga</taxon>
        <taxon>Cucujiformia</taxon>
        <taxon>Chrysomeloidea</taxon>
        <taxon>Chrysomelidae</taxon>
        <taxon>Galerucinae</taxon>
        <taxon>Diabroticina</taxon>
        <taxon>Diabroticites</taxon>
        <taxon>Diabrotica</taxon>
    </lineage>
</organism>
<dbReference type="GO" id="GO:0016671">
    <property type="term" value="F:oxidoreductase activity, acting on a sulfur group of donors, disulfide as acceptor"/>
    <property type="evidence" value="ECO:0007669"/>
    <property type="project" value="InterPro"/>
</dbReference>
<reference evidence="3" key="2">
    <citation type="submission" date="2025-05" db="UniProtKB">
        <authorList>
            <consortium name="EnsemblMetazoa"/>
        </authorList>
    </citation>
    <scope>IDENTIFICATION</scope>
</reference>
<dbReference type="Pfam" id="PF03227">
    <property type="entry name" value="GILT"/>
    <property type="match status" value="1"/>
</dbReference>
<evidence type="ECO:0000313" key="4">
    <source>
        <dbReference type="Proteomes" id="UP001652700"/>
    </source>
</evidence>
<proteinExistence type="inferred from homology"/>
<dbReference type="OrthoDB" id="958254at2759"/>
<dbReference type="InParanoid" id="A0A6P7H9I7"/>
<reference evidence="5" key="1">
    <citation type="submission" date="2025-04" db="UniProtKB">
        <authorList>
            <consortium name="RefSeq"/>
        </authorList>
    </citation>
    <scope>IDENTIFICATION</scope>
    <source>
        <tissue evidence="5">Whole insect</tissue>
    </source>
</reference>
<protein>
    <submittedName>
        <fullName evidence="5">GILT-like protein 1</fullName>
    </submittedName>
</protein>
<dbReference type="PANTHER" id="PTHR13234">
    <property type="entry name" value="GAMMA-INTERFERON INDUCIBLE LYSOSOMAL THIOL REDUCTASE GILT"/>
    <property type="match status" value="1"/>
</dbReference>
<accession>A0A6P7H9I7</accession>
<dbReference type="EnsemblMetazoa" id="XM_050663230.1">
    <property type="protein sequence ID" value="XP_050519187.1"/>
    <property type="gene ID" value="LOC126893241"/>
</dbReference>
<evidence type="ECO:0000313" key="3">
    <source>
        <dbReference type="EnsemblMetazoa" id="XP_050519187.1"/>
    </source>
</evidence>
<evidence type="ECO:0000256" key="1">
    <source>
        <dbReference type="ARBA" id="ARBA00005679"/>
    </source>
</evidence>
<dbReference type="FunCoup" id="A0A6P7H9I7">
    <property type="interactions" value="25"/>
</dbReference>
<evidence type="ECO:0000256" key="2">
    <source>
        <dbReference type="ARBA" id="ARBA00023180"/>
    </source>
</evidence>
<name>A0A6P7H9I7_DIAVI</name>